<dbReference type="GO" id="GO:0046872">
    <property type="term" value="F:metal ion binding"/>
    <property type="evidence" value="ECO:0007669"/>
    <property type="project" value="UniProtKB-KW"/>
</dbReference>
<evidence type="ECO:0000259" key="12">
    <source>
        <dbReference type="Pfam" id="PF01406"/>
    </source>
</evidence>
<feature type="domain" description="tRNA synthetases class I catalytic" evidence="12">
    <location>
        <begin position="32"/>
        <end position="466"/>
    </location>
</feature>
<accession>A0A1Y2FMI5</accession>
<dbReference type="InterPro" id="IPR014729">
    <property type="entry name" value="Rossmann-like_a/b/a_fold"/>
</dbReference>
<keyword evidence="6" id="KW-0862">Zinc</keyword>
<dbReference type="InterPro" id="IPR009080">
    <property type="entry name" value="tRNAsynth_Ia_anticodon-bd"/>
</dbReference>
<comment type="cofactor">
    <cofactor evidence="1">
        <name>Zn(2+)</name>
        <dbReference type="ChEBI" id="CHEBI:29105"/>
    </cofactor>
</comment>
<dbReference type="OrthoDB" id="438179at2759"/>
<name>A0A1Y2FMI5_9FUNG</name>
<evidence type="ECO:0000313" key="13">
    <source>
        <dbReference type="EMBL" id="ORY85148.1"/>
    </source>
</evidence>
<comment type="caution">
    <text evidence="13">The sequence shown here is derived from an EMBL/GenBank/DDBJ whole genome shotgun (WGS) entry which is preliminary data.</text>
</comment>
<dbReference type="SUPFAM" id="SSF47323">
    <property type="entry name" value="Anticodon-binding domain of a subclass of class I aminoacyl-tRNA synthetases"/>
    <property type="match status" value="1"/>
</dbReference>
<dbReference type="AlphaFoldDB" id="A0A1Y2FMI5"/>
<dbReference type="InterPro" id="IPR024909">
    <property type="entry name" value="Cys-tRNA/MSH_ligase"/>
</dbReference>
<keyword evidence="7" id="KW-0067">ATP-binding</keyword>
<dbReference type="CDD" id="cd00672">
    <property type="entry name" value="CysRS_core"/>
    <property type="match status" value="1"/>
</dbReference>
<dbReference type="PANTHER" id="PTHR10890:SF3">
    <property type="entry name" value="CYSTEINE--TRNA LIGASE, CYTOPLASMIC"/>
    <property type="match status" value="1"/>
</dbReference>
<keyword evidence="3" id="KW-0436">Ligase</keyword>
<gene>
    <name evidence="13" type="ORF">LY90DRAFT_374846</name>
</gene>
<dbReference type="GO" id="GO:0005524">
    <property type="term" value="F:ATP binding"/>
    <property type="evidence" value="ECO:0007669"/>
    <property type="project" value="UniProtKB-KW"/>
</dbReference>
<keyword evidence="11" id="KW-0175">Coiled coil</keyword>
<dbReference type="STRING" id="1754190.A0A1Y2FMI5"/>
<dbReference type="PANTHER" id="PTHR10890">
    <property type="entry name" value="CYSTEINYL-TRNA SYNTHETASE"/>
    <property type="match status" value="1"/>
</dbReference>
<evidence type="ECO:0000313" key="14">
    <source>
        <dbReference type="Proteomes" id="UP000193920"/>
    </source>
</evidence>
<evidence type="ECO:0000256" key="6">
    <source>
        <dbReference type="ARBA" id="ARBA00022833"/>
    </source>
</evidence>
<feature type="coiled-coil region" evidence="11">
    <location>
        <begin position="666"/>
        <end position="698"/>
    </location>
</feature>
<dbReference type="NCBIfam" id="TIGR00435">
    <property type="entry name" value="cysS"/>
    <property type="match status" value="1"/>
</dbReference>
<keyword evidence="8" id="KW-0648">Protein biosynthesis</keyword>
<keyword evidence="9" id="KW-0030">Aminoacyl-tRNA synthetase</keyword>
<dbReference type="GO" id="GO:0006423">
    <property type="term" value="P:cysteinyl-tRNA aminoacylation"/>
    <property type="evidence" value="ECO:0007669"/>
    <property type="project" value="InterPro"/>
</dbReference>
<sequence>MSRVKQPTWYKPENTQPKLKVYNTFTHEKDEFVPANGNVVNWYCCGPTVYDASHMGHARTFITFDILRRIMQDYFNYDVNYVMNVTDIDDKIILRARQTYLVKQKKENSTQLNDELVNEITGYLLEYMKKQFNDFLKSKNTEINSINDITTFSKDDFKTLDNLEKRAKLSMYYDIAFNSFKGIEKAKEDIKNNKVSQENASELIDAASGVVGISLDAVHGAEVTDPKVFRELAAYWEGEFFKDIKALNILYPDFVTRVSQFVPEIVDFIQKIIDNGYGYESEGSVYFDTVAFDNSPNHDYCKLAPWSKGDTKLMEEGEGSLGIKLSGKKNPADFALWKKSKPGEPQWESPWGYGRPGWHIECSVMASRVLGSNIDIHSGGIDLAFPHHDNEIAQSEAHFDNKQWMNYFLHAGHLHIDGQKMSKSLKNFVTIQEALKNYTANQIRWMFLLHAWDSVLDYKDSTMTEAISVERTFNNFFINVKAIINEQKNKVKEFTTDNNYSELEDGLFKNLIQTQNTVNAALCDNFDTVTAVQSMLDIISKVNVYISQKSQQKKEANVQVLGKIARFITKMIKCFGLTPDTDSPIGFVDASSVGGNKDDLVMPYLQVLSKFRDNVRDLSINKKDHKEILKLCDKLRDEDLVDLGVSLDDRDDGVALVKLVDRETLIKQREEKLEKERQKKLQKEAKQAAAAKKRAEKLAKGKTPPNELFKTEEYKKLYSEWDDKGFPTKDIEGKELSKSAVKKLTKLYNNQVKLHEEYKKSLEEA</sequence>
<evidence type="ECO:0000256" key="2">
    <source>
        <dbReference type="ARBA" id="ARBA00012832"/>
    </source>
</evidence>
<dbReference type="Gene3D" id="3.40.50.620">
    <property type="entry name" value="HUPs"/>
    <property type="match status" value="1"/>
</dbReference>
<dbReference type="GO" id="GO:0004817">
    <property type="term" value="F:cysteine-tRNA ligase activity"/>
    <property type="evidence" value="ECO:0007669"/>
    <property type="project" value="UniProtKB-EC"/>
</dbReference>
<evidence type="ECO:0000256" key="10">
    <source>
        <dbReference type="ARBA" id="ARBA00031499"/>
    </source>
</evidence>
<evidence type="ECO:0000256" key="4">
    <source>
        <dbReference type="ARBA" id="ARBA00022723"/>
    </source>
</evidence>
<evidence type="ECO:0000256" key="7">
    <source>
        <dbReference type="ARBA" id="ARBA00022840"/>
    </source>
</evidence>
<evidence type="ECO:0000256" key="5">
    <source>
        <dbReference type="ARBA" id="ARBA00022741"/>
    </source>
</evidence>
<evidence type="ECO:0000256" key="8">
    <source>
        <dbReference type="ARBA" id="ARBA00022917"/>
    </source>
</evidence>
<evidence type="ECO:0000256" key="9">
    <source>
        <dbReference type="ARBA" id="ARBA00023146"/>
    </source>
</evidence>
<dbReference type="EC" id="6.1.1.16" evidence="2"/>
<dbReference type="Proteomes" id="UP000193920">
    <property type="component" value="Unassembled WGS sequence"/>
</dbReference>
<keyword evidence="5" id="KW-0547">Nucleotide-binding</keyword>
<dbReference type="Gene3D" id="1.20.120.1910">
    <property type="entry name" value="Cysteine-tRNA ligase, C-terminal anti-codon recognition domain"/>
    <property type="match status" value="1"/>
</dbReference>
<keyword evidence="4" id="KW-0479">Metal-binding</keyword>
<evidence type="ECO:0000256" key="3">
    <source>
        <dbReference type="ARBA" id="ARBA00022598"/>
    </source>
</evidence>
<proteinExistence type="inferred from homology"/>
<dbReference type="InterPro" id="IPR032678">
    <property type="entry name" value="tRNA-synt_1_cat_dom"/>
</dbReference>
<protein>
    <recommendedName>
        <fullName evidence="2">cysteine--tRNA ligase</fullName>
        <ecNumber evidence="2">6.1.1.16</ecNumber>
    </recommendedName>
    <alternativeName>
        <fullName evidence="10">Cysteinyl-tRNA synthetase</fullName>
    </alternativeName>
</protein>
<dbReference type="HAMAP" id="MF_00041">
    <property type="entry name" value="Cys_tRNA_synth"/>
    <property type="match status" value="1"/>
</dbReference>
<dbReference type="Pfam" id="PF01406">
    <property type="entry name" value="tRNA-synt_1e"/>
    <property type="match status" value="1"/>
</dbReference>
<organism evidence="13 14">
    <name type="scientific">Neocallimastix californiae</name>
    <dbReference type="NCBI Taxonomy" id="1754190"/>
    <lineage>
        <taxon>Eukaryota</taxon>
        <taxon>Fungi</taxon>
        <taxon>Fungi incertae sedis</taxon>
        <taxon>Chytridiomycota</taxon>
        <taxon>Chytridiomycota incertae sedis</taxon>
        <taxon>Neocallimastigomycetes</taxon>
        <taxon>Neocallimastigales</taxon>
        <taxon>Neocallimastigaceae</taxon>
        <taxon>Neocallimastix</taxon>
    </lineage>
</organism>
<reference evidence="13 14" key="1">
    <citation type="submission" date="2016-08" db="EMBL/GenBank/DDBJ databases">
        <title>A Parts List for Fungal Cellulosomes Revealed by Comparative Genomics.</title>
        <authorList>
            <consortium name="DOE Joint Genome Institute"/>
            <person name="Haitjema C.H."/>
            <person name="Gilmore S.P."/>
            <person name="Henske J.K."/>
            <person name="Solomon K.V."/>
            <person name="De Groot R."/>
            <person name="Kuo A."/>
            <person name="Mondo S.J."/>
            <person name="Salamov A.A."/>
            <person name="Labutti K."/>
            <person name="Zhao Z."/>
            <person name="Chiniquy J."/>
            <person name="Barry K."/>
            <person name="Brewer H.M."/>
            <person name="Purvine S.O."/>
            <person name="Wright A.T."/>
            <person name="Boxma B."/>
            <person name="Van Alen T."/>
            <person name="Hackstein J.H."/>
            <person name="Baker S.E."/>
            <person name="Grigoriev I.V."/>
            <person name="O'Malley M.A."/>
        </authorList>
    </citation>
    <scope>NUCLEOTIDE SEQUENCE [LARGE SCALE GENOMIC DNA]</scope>
    <source>
        <strain evidence="13 14">G1</strain>
    </source>
</reference>
<dbReference type="PRINTS" id="PR00983">
    <property type="entry name" value="TRNASYNTHCYS"/>
</dbReference>
<dbReference type="SUPFAM" id="SSF52374">
    <property type="entry name" value="Nucleotidylyl transferase"/>
    <property type="match status" value="1"/>
</dbReference>
<keyword evidence="14" id="KW-1185">Reference proteome</keyword>
<evidence type="ECO:0000256" key="1">
    <source>
        <dbReference type="ARBA" id="ARBA00001947"/>
    </source>
</evidence>
<evidence type="ECO:0000256" key="11">
    <source>
        <dbReference type="SAM" id="Coils"/>
    </source>
</evidence>
<dbReference type="InterPro" id="IPR015803">
    <property type="entry name" value="Cys-tRNA-ligase"/>
</dbReference>
<dbReference type="GO" id="GO:0005737">
    <property type="term" value="C:cytoplasm"/>
    <property type="evidence" value="ECO:0007669"/>
    <property type="project" value="TreeGrafter"/>
</dbReference>
<dbReference type="EMBL" id="MCOG01000004">
    <property type="protein sequence ID" value="ORY85148.1"/>
    <property type="molecule type" value="Genomic_DNA"/>
</dbReference>